<dbReference type="SUPFAM" id="SSF52540">
    <property type="entry name" value="P-loop containing nucleoside triphosphate hydrolases"/>
    <property type="match status" value="1"/>
</dbReference>
<keyword evidence="3" id="KW-1185">Reference proteome</keyword>
<organism evidence="2 3">
    <name type="scientific">Plebeiibacterium marinum</name>
    <dbReference type="NCBI Taxonomy" id="2992111"/>
    <lineage>
        <taxon>Bacteria</taxon>
        <taxon>Pseudomonadati</taxon>
        <taxon>Bacteroidota</taxon>
        <taxon>Bacteroidia</taxon>
        <taxon>Marinilabiliales</taxon>
        <taxon>Marinilabiliaceae</taxon>
        <taxon>Plebeiibacterium</taxon>
    </lineage>
</organism>
<dbReference type="EMBL" id="JAPDPI010000015">
    <property type="protein sequence ID" value="MCW3805730.1"/>
    <property type="molecule type" value="Genomic_DNA"/>
</dbReference>
<dbReference type="Gene3D" id="3.40.50.300">
    <property type="entry name" value="P-loop containing nucleotide triphosphate hydrolases"/>
    <property type="match status" value="1"/>
</dbReference>
<dbReference type="InterPro" id="IPR027417">
    <property type="entry name" value="P-loop_NTPase"/>
</dbReference>
<dbReference type="RefSeq" id="WP_301199096.1">
    <property type="nucleotide sequence ID" value="NZ_JAPDPI010000015.1"/>
</dbReference>
<keyword evidence="2" id="KW-0547">Nucleotide-binding</keyword>
<dbReference type="Proteomes" id="UP001207408">
    <property type="component" value="Unassembled WGS sequence"/>
</dbReference>
<dbReference type="AlphaFoldDB" id="A0AAE3SJG8"/>
<comment type="caution">
    <text evidence="2">The sequence shown here is derived from an EMBL/GenBank/DDBJ whole genome shotgun (WGS) entry which is preliminary data.</text>
</comment>
<gene>
    <name evidence="2" type="ORF">OM074_08820</name>
</gene>
<reference evidence="2" key="1">
    <citation type="submission" date="2022-10" db="EMBL/GenBank/DDBJ databases">
        <authorList>
            <person name="Yu W.X."/>
        </authorList>
    </citation>
    <scope>NUCLEOTIDE SEQUENCE</scope>
    <source>
        <strain evidence="2">D04</strain>
    </source>
</reference>
<accession>A0AAE3SJG8</accession>
<sequence length="645" mass="74944">MQRIKSITLRNFKFFYGTEAEYPKNKIDLEKDNLLLYGENGSGKSTIYWALYTFLQSCLKTGNHQIKKYFSDDETESLKNRYATNGSESGIIIDFISSDGTITQKVISNRPNGINTKGGTLVRKTLNASDFLNYKYLSKLYDFRNSEPINLFPLFVKDLLMFIDFEEEYPLLNGELSGKSYASDWWDYILTVHEDLPRNKSMKHTISESSEEYKMYKEVLLPKFVDLLKNYLLKITEATNNYLTKEFNESFKISFNTDKIVCDFNKPTGKRAKDGKLHKPKIFLTAELLDDKLDISKRDIPNPHTFLNEAKLTAIALSIRFAMLDERGTFADACSLLVLDDLLVSLDMSHRNIVLDIILRKANRHQLLIMTHDRFFFQMAQNKIKHYKQNNWKFIEMYSHKNNEIPLPLIYDSESYLGKAIRYLDLNEYEIAGNFLRKEAENFLKEILPNRYKLNDEGKLKALGNLLSEAVVFSESNGLDKSLFERLNSHREFVLNPSSHDSYDVPKFYSELSDCINTLTELRKIEITQNILKKGTKLEFEVKCVNHGDNYKYNLVIQDDSHLIKEPGKTEVLTKGNINFKIFKEGVELPPKDKNIGDWHNENNSIINKYNYCYNKSDKSGEESFWDGVSFTETSEKLITVKPFN</sequence>
<dbReference type="GO" id="GO:0000731">
    <property type="term" value="P:DNA synthesis involved in DNA repair"/>
    <property type="evidence" value="ECO:0007669"/>
    <property type="project" value="TreeGrafter"/>
</dbReference>
<dbReference type="PANTHER" id="PTHR32182:SF0">
    <property type="entry name" value="DNA REPLICATION AND REPAIR PROTEIN RECF"/>
    <property type="match status" value="1"/>
</dbReference>
<proteinExistence type="predicted"/>
<evidence type="ECO:0000259" key="1">
    <source>
        <dbReference type="Pfam" id="PF13175"/>
    </source>
</evidence>
<evidence type="ECO:0000313" key="3">
    <source>
        <dbReference type="Proteomes" id="UP001207408"/>
    </source>
</evidence>
<dbReference type="GO" id="GO:0016887">
    <property type="term" value="F:ATP hydrolysis activity"/>
    <property type="evidence" value="ECO:0007669"/>
    <property type="project" value="InterPro"/>
</dbReference>
<evidence type="ECO:0000313" key="2">
    <source>
        <dbReference type="EMBL" id="MCW3805730.1"/>
    </source>
</evidence>
<name>A0AAE3SJG8_9BACT</name>
<dbReference type="Pfam" id="PF13175">
    <property type="entry name" value="AAA_15"/>
    <property type="match status" value="1"/>
</dbReference>
<keyword evidence="2" id="KW-0067">ATP-binding</keyword>
<dbReference type="InterPro" id="IPR041685">
    <property type="entry name" value="AAA_GajA/Old/RecF-like"/>
</dbReference>
<protein>
    <submittedName>
        <fullName evidence="2">ATP-binding protein</fullName>
    </submittedName>
</protein>
<dbReference type="GO" id="GO:0006302">
    <property type="term" value="P:double-strand break repair"/>
    <property type="evidence" value="ECO:0007669"/>
    <property type="project" value="InterPro"/>
</dbReference>
<dbReference type="GO" id="GO:0005524">
    <property type="term" value="F:ATP binding"/>
    <property type="evidence" value="ECO:0007669"/>
    <property type="project" value="UniProtKB-KW"/>
</dbReference>
<dbReference type="PANTHER" id="PTHR32182">
    <property type="entry name" value="DNA REPLICATION AND REPAIR PROTEIN RECF"/>
    <property type="match status" value="1"/>
</dbReference>
<feature type="domain" description="Endonuclease GajA/Old nuclease/RecF-like AAA" evidence="1">
    <location>
        <begin position="4"/>
        <end position="288"/>
    </location>
</feature>